<name>A0A450WUA6_9GAMM</name>
<organism evidence="1">
    <name type="scientific">Candidatus Kentrum sp. LFY</name>
    <dbReference type="NCBI Taxonomy" id="2126342"/>
    <lineage>
        <taxon>Bacteria</taxon>
        <taxon>Pseudomonadati</taxon>
        <taxon>Pseudomonadota</taxon>
        <taxon>Gammaproteobacteria</taxon>
        <taxon>Candidatus Kentrum</taxon>
    </lineage>
</organism>
<proteinExistence type="predicted"/>
<accession>A0A450WUA6</accession>
<protein>
    <submittedName>
        <fullName evidence="1">Uncharacterized protein</fullName>
    </submittedName>
</protein>
<evidence type="ECO:0000313" key="1">
    <source>
        <dbReference type="EMBL" id="VFK20645.1"/>
    </source>
</evidence>
<gene>
    <name evidence="1" type="ORF">BECKLFY1418C_GA0070996_107620</name>
</gene>
<reference evidence="1" key="1">
    <citation type="submission" date="2019-02" db="EMBL/GenBank/DDBJ databases">
        <authorList>
            <person name="Gruber-Vodicka R. H."/>
            <person name="Seah K. B. B."/>
        </authorList>
    </citation>
    <scope>NUCLEOTIDE SEQUENCE</scope>
    <source>
        <strain evidence="1">BECK_BY7</strain>
    </source>
</reference>
<dbReference type="AlphaFoldDB" id="A0A450WUA6"/>
<dbReference type="EMBL" id="CAADFN010000076">
    <property type="protein sequence ID" value="VFK20645.1"/>
    <property type="molecule type" value="Genomic_DNA"/>
</dbReference>
<sequence>MLPYMTLGRGTGLFGYVICWHFVPGPKRDGSRHAPVPSISLTLPIRQETHPAHRTALDFHILARRCLEPTRHDSCAGKAKLAFCKTRLIWECRAGNINKLQDSELPDKATTKLRTREFNAGNPAAGISIAEFYFSWVPLFTHQELPAETVYEHEYETSSEESWETIVQTSKELKNKWDIGLRQSISYGGLKWSGETEIDAKYQGEMNEAMSRLFAERKNINKHSKSTLTVTIPKNENPSSTIRYGVYQLQYHGPGIREKTHQFYYGEEGSQPKDEA</sequence>